<dbReference type="GO" id="GO:0009055">
    <property type="term" value="F:electron transfer activity"/>
    <property type="evidence" value="ECO:0007669"/>
    <property type="project" value="InterPro"/>
</dbReference>
<accession>A0A256FSW5</accession>
<feature type="transmembrane region" description="Helical" evidence="6">
    <location>
        <begin position="16"/>
        <end position="34"/>
    </location>
</feature>
<dbReference type="Pfam" id="PF01292">
    <property type="entry name" value="Ni_hydr_CYTB"/>
    <property type="match status" value="1"/>
</dbReference>
<comment type="caution">
    <text evidence="8">The sequence shown here is derived from an EMBL/GenBank/DDBJ whole genome shotgun (WGS) entry which is preliminary data.</text>
</comment>
<dbReference type="PANTHER" id="PTHR30485:SF1">
    <property type="entry name" value="CYTOCHROME YDHU-RELATED"/>
    <property type="match status" value="1"/>
</dbReference>
<dbReference type="OrthoDB" id="9781740at2"/>
<keyword evidence="3 6" id="KW-0812">Transmembrane</keyword>
<evidence type="ECO:0000313" key="8">
    <source>
        <dbReference type="EMBL" id="OYR17937.1"/>
    </source>
</evidence>
<dbReference type="EMBL" id="NNRK01000017">
    <property type="protein sequence ID" value="OYR17937.1"/>
    <property type="molecule type" value="Genomic_DNA"/>
</dbReference>
<proteinExistence type="predicted"/>
<keyword evidence="4 6" id="KW-1133">Transmembrane helix</keyword>
<evidence type="ECO:0000256" key="4">
    <source>
        <dbReference type="ARBA" id="ARBA00022989"/>
    </source>
</evidence>
<name>A0A256FSW5_9HYPH</name>
<feature type="transmembrane region" description="Helical" evidence="6">
    <location>
        <begin position="114"/>
        <end position="132"/>
    </location>
</feature>
<evidence type="ECO:0000256" key="1">
    <source>
        <dbReference type="ARBA" id="ARBA00004651"/>
    </source>
</evidence>
<dbReference type="GO" id="GO:0005886">
    <property type="term" value="C:plasma membrane"/>
    <property type="evidence" value="ECO:0007669"/>
    <property type="project" value="UniProtKB-SubCell"/>
</dbReference>
<dbReference type="GO" id="GO:0020037">
    <property type="term" value="F:heme binding"/>
    <property type="evidence" value="ECO:0007669"/>
    <property type="project" value="TreeGrafter"/>
</dbReference>
<feature type="transmembrane region" description="Helical" evidence="6">
    <location>
        <begin position="221"/>
        <end position="243"/>
    </location>
</feature>
<feature type="domain" description="Cytochrome b561 bacterial/Ni-hydrogenase" evidence="7">
    <location>
        <begin position="156"/>
        <end position="255"/>
    </location>
</feature>
<dbReference type="SUPFAM" id="SSF81342">
    <property type="entry name" value="Transmembrane di-heme cytochromes"/>
    <property type="match status" value="1"/>
</dbReference>
<dbReference type="PANTHER" id="PTHR30485">
    <property type="entry name" value="NI/FE-HYDROGENASE 1 B-TYPE CYTOCHROME SUBUNIT"/>
    <property type="match status" value="1"/>
</dbReference>
<sequence>MGQLVYRQRLLTRITHWVWAACLFFLLLSGLQIFNAHPTLYLGNESGFSYDNAVLAIYAVDGEHGPEGRVDILGQTIGTTGILGVTGTADTPHYQAFPPALTIPSYRDLATGRIVHFFFAWLLVTTLALWLAGSILNGHLKKDILPSVLDIRRLPRDMLDHLKFRFEHRKSYNPLQKLTYFAVFFGLFPLIVVTGLAMSPGVDAVFPLTEWLGGRQTARTLHFTAALLLVLFFLVHIAMVLAAGPINELKSMISGWYRIDRSEDETEKLP</sequence>
<evidence type="ECO:0000256" key="2">
    <source>
        <dbReference type="ARBA" id="ARBA00022475"/>
    </source>
</evidence>
<organism evidence="8 9">
    <name type="scientific">Brucella rhizosphaerae</name>
    <dbReference type="NCBI Taxonomy" id="571254"/>
    <lineage>
        <taxon>Bacteria</taxon>
        <taxon>Pseudomonadati</taxon>
        <taxon>Pseudomonadota</taxon>
        <taxon>Alphaproteobacteria</taxon>
        <taxon>Hyphomicrobiales</taxon>
        <taxon>Brucellaceae</taxon>
        <taxon>Brucella/Ochrobactrum group</taxon>
        <taxon>Brucella</taxon>
    </lineage>
</organism>
<dbReference type="AlphaFoldDB" id="A0A256FSW5"/>
<gene>
    <name evidence="8" type="ORF">CEV32_3509</name>
</gene>
<dbReference type="InterPro" id="IPR016174">
    <property type="entry name" value="Di-haem_cyt_TM"/>
</dbReference>
<dbReference type="InterPro" id="IPR051542">
    <property type="entry name" value="Hydrogenase_cytochrome"/>
</dbReference>
<comment type="subcellular location">
    <subcellularLocation>
        <location evidence="1">Cell membrane</location>
        <topology evidence="1">Multi-pass membrane protein</topology>
    </subcellularLocation>
</comment>
<evidence type="ECO:0000259" key="7">
    <source>
        <dbReference type="Pfam" id="PF01292"/>
    </source>
</evidence>
<protein>
    <submittedName>
        <fullName evidence="8">Prokaryotic cytochrome b561 family protein</fullName>
    </submittedName>
</protein>
<keyword evidence="9" id="KW-1185">Reference proteome</keyword>
<evidence type="ECO:0000256" key="3">
    <source>
        <dbReference type="ARBA" id="ARBA00022692"/>
    </source>
</evidence>
<dbReference type="Gene3D" id="1.20.950.20">
    <property type="entry name" value="Transmembrane di-heme cytochromes, Chain C"/>
    <property type="match status" value="1"/>
</dbReference>
<reference evidence="8 9" key="1">
    <citation type="submission" date="2017-07" db="EMBL/GenBank/DDBJ databases">
        <title>Phylogenetic study on the rhizospheric bacterium Ochrobactrum sp. A44.</title>
        <authorList>
            <person name="Krzyzanowska D.M."/>
            <person name="Ossowicki A."/>
            <person name="Rajewska M."/>
            <person name="Maciag T."/>
            <person name="Kaczynski Z."/>
            <person name="Czerwicka M."/>
            <person name="Jafra S."/>
        </authorList>
    </citation>
    <scope>NUCLEOTIDE SEQUENCE [LARGE SCALE GENOMIC DNA]</scope>
    <source>
        <strain evidence="8 9">PR17</strain>
    </source>
</reference>
<feature type="transmembrane region" description="Helical" evidence="6">
    <location>
        <begin position="178"/>
        <end position="201"/>
    </location>
</feature>
<keyword evidence="5 6" id="KW-0472">Membrane</keyword>
<dbReference type="InterPro" id="IPR011577">
    <property type="entry name" value="Cyt_b561_bac/Ni-Hgenase"/>
</dbReference>
<dbReference type="GO" id="GO:0022904">
    <property type="term" value="P:respiratory electron transport chain"/>
    <property type="evidence" value="ECO:0007669"/>
    <property type="project" value="InterPro"/>
</dbReference>
<evidence type="ECO:0000313" key="9">
    <source>
        <dbReference type="Proteomes" id="UP000216345"/>
    </source>
</evidence>
<dbReference type="Proteomes" id="UP000216345">
    <property type="component" value="Unassembled WGS sequence"/>
</dbReference>
<evidence type="ECO:0000256" key="6">
    <source>
        <dbReference type="SAM" id="Phobius"/>
    </source>
</evidence>
<dbReference type="RefSeq" id="WP_094573898.1">
    <property type="nucleotide sequence ID" value="NZ_JBHEEL010000002.1"/>
</dbReference>
<evidence type="ECO:0000256" key="5">
    <source>
        <dbReference type="ARBA" id="ARBA00023136"/>
    </source>
</evidence>
<keyword evidence="2" id="KW-1003">Cell membrane</keyword>